<keyword evidence="2" id="KW-1133">Transmembrane helix</keyword>
<feature type="compositionally biased region" description="Polar residues" evidence="1">
    <location>
        <begin position="38"/>
        <end position="47"/>
    </location>
</feature>
<feature type="transmembrane region" description="Helical" evidence="2">
    <location>
        <begin position="409"/>
        <end position="432"/>
    </location>
</feature>
<keyword evidence="2" id="KW-0472">Membrane</keyword>
<feature type="transmembrane region" description="Helical" evidence="2">
    <location>
        <begin position="203"/>
        <end position="225"/>
    </location>
</feature>
<feature type="transmembrane region" description="Helical" evidence="2">
    <location>
        <begin position="246"/>
        <end position="273"/>
    </location>
</feature>
<feature type="transmembrane region" description="Helical" evidence="2">
    <location>
        <begin position="370"/>
        <end position="389"/>
    </location>
</feature>
<reference evidence="4 5" key="1">
    <citation type="submission" date="2018-11" db="EMBL/GenBank/DDBJ databases">
        <title>Genomes From Bacteria Associated with the Canine Oral Cavity: a Test Case for Automated Genome-Based Taxonomic Assignment.</title>
        <authorList>
            <person name="Coil D.A."/>
            <person name="Jospin G."/>
            <person name="Darling A.E."/>
            <person name="Wallis C."/>
            <person name="Davis I.J."/>
            <person name="Harris S."/>
            <person name="Eisen J.A."/>
            <person name="Holcombe L.J."/>
            <person name="O'Flynn C."/>
        </authorList>
    </citation>
    <scope>NUCLEOTIDE SEQUENCE [LARGE SCALE GENOMIC DNA]</scope>
    <source>
        <strain evidence="4 5">OH887_COT-365</strain>
    </source>
</reference>
<evidence type="ECO:0000259" key="3">
    <source>
        <dbReference type="Pfam" id="PF02517"/>
    </source>
</evidence>
<name>A0A3P1TAG6_9ACTN</name>
<evidence type="ECO:0000256" key="2">
    <source>
        <dbReference type="SAM" id="Phobius"/>
    </source>
</evidence>
<feature type="compositionally biased region" description="Low complexity" evidence="1">
    <location>
        <begin position="96"/>
        <end position="108"/>
    </location>
</feature>
<keyword evidence="4" id="KW-0645">Protease</keyword>
<protein>
    <submittedName>
        <fullName evidence="4">CPBP family intramembrane metalloprotease</fullName>
    </submittedName>
</protein>
<feature type="compositionally biased region" description="Polar residues" evidence="1">
    <location>
        <begin position="19"/>
        <end position="31"/>
    </location>
</feature>
<dbReference type="GO" id="GO:0008237">
    <property type="term" value="F:metallopeptidase activity"/>
    <property type="evidence" value="ECO:0007669"/>
    <property type="project" value="UniProtKB-KW"/>
</dbReference>
<gene>
    <name evidence="4" type="ORF">EII34_04255</name>
</gene>
<organism evidence="4 5">
    <name type="scientific">Arachnia propionica</name>
    <dbReference type="NCBI Taxonomy" id="1750"/>
    <lineage>
        <taxon>Bacteria</taxon>
        <taxon>Bacillati</taxon>
        <taxon>Actinomycetota</taxon>
        <taxon>Actinomycetes</taxon>
        <taxon>Propionibacteriales</taxon>
        <taxon>Propionibacteriaceae</taxon>
        <taxon>Arachnia</taxon>
    </lineage>
</organism>
<dbReference type="Proteomes" id="UP000280819">
    <property type="component" value="Unassembled WGS sequence"/>
</dbReference>
<dbReference type="OrthoDB" id="193898at2"/>
<feature type="region of interest" description="Disordered" evidence="1">
    <location>
        <begin position="1"/>
        <end position="112"/>
    </location>
</feature>
<dbReference type="GO" id="GO:0004175">
    <property type="term" value="F:endopeptidase activity"/>
    <property type="evidence" value="ECO:0007669"/>
    <property type="project" value="UniProtKB-ARBA"/>
</dbReference>
<feature type="domain" description="CAAX prenyl protease 2/Lysostaphin resistance protein A-like" evidence="3">
    <location>
        <begin position="282"/>
        <end position="375"/>
    </location>
</feature>
<keyword evidence="4" id="KW-0378">Hydrolase</keyword>
<feature type="transmembrane region" description="Helical" evidence="2">
    <location>
        <begin position="316"/>
        <end position="333"/>
    </location>
</feature>
<feature type="compositionally biased region" description="Polar residues" evidence="1">
    <location>
        <begin position="64"/>
        <end position="85"/>
    </location>
</feature>
<accession>A0A3P1TAG6</accession>
<dbReference type="GO" id="GO:0080120">
    <property type="term" value="P:CAAX-box protein maturation"/>
    <property type="evidence" value="ECO:0007669"/>
    <property type="project" value="UniProtKB-ARBA"/>
</dbReference>
<dbReference type="PANTHER" id="PTHR39430:SF1">
    <property type="entry name" value="PROTEASE"/>
    <property type="match status" value="1"/>
</dbReference>
<proteinExistence type="predicted"/>
<dbReference type="PANTHER" id="PTHR39430">
    <property type="entry name" value="MEMBRANE-ASSOCIATED PROTEASE-RELATED"/>
    <property type="match status" value="1"/>
</dbReference>
<comment type="caution">
    <text evidence="4">The sequence shown here is derived from an EMBL/GenBank/DDBJ whole genome shotgun (WGS) entry which is preliminary data.</text>
</comment>
<dbReference type="AlphaFoldDB" id="A0A3P1TAG6"/>
<keyword evidence="4" id="KW-0482">Metalloprotease</keyword>
<sequence>MSESSLRKTVRRDPAPSRESGSNRSAATSHSIAPDRPATSTRTSAVNSRAPVGESTGRGKTGRESQTAVSLPSLSGRSGTPSAQPLGSVGRDSHPARTPTPASAATVSSERRVRGRSVMESIVSQNWFTGLSRAVVTGIVSHPVDKARRWNTERAHMTSVDLMRKHPPRAWWTACLIAIAVLFLVQTIFAVPLVFLFEYLVPTSGLVLGSLYSFVFGLLAILIINEKLNKRTDAALGFHRPRAGRNYLIGLLIGLAMIVMVVGAAVALGAVRLSVNPESSWVLVLVTMVAFAVQGMTEEVLCRGYIQSSIAVSKGMWFAVLVQAVIFAVIHAVNPGMQLLPALNLLVFGFLFGLLYWYTDSIWLVGAMHFAWNFLLGPVIGIEVSGMVLPSTLFTATAVGSDLLTGGAFGIEGSILTTIIGVIGCVILHVLIQQKRKQRA</sequence>
<feature type="transmembrane region" description="Helical" evidence="2">
    <location>
        <begin position="339"/>
        <end position="358"/>
    </location>
</feature>
<dbReference type="EMBL" id="RQZG01000003">
    <property type="protein sequence ID" value="RRD06330.1"/>
    <property type="molecule type" value="Genomic_DNA"/>
</dbReference>
<feature type="transmembrane region" description="Helical" evidence="2">
    <location>
        <begin position="279"/>
        <end position="296"/>
    </location>
</feature>
<dbReference type="InterPro" id="IPR003675">
    <property type="entry name" value="Rce1/LyrA-like_dom"/>
</dbReference>
<evidence type="ECO:0000313" key="5">
    <source>
        <dbReference type="Proteomes" id="UP000280819"/>
    </source>
</evidence>
<evidence type="ECO:0000256" key="1">
    <source>
        <dbReference type="SAM" id="MobiDB-lite"/>
    </source>
</evidence>
<feature type="transmembrane region" description="Helical" evidence="2">
    <location>
        <begin position="171"/>
        <end position="197"/>
    </location>
</feature>
<dbReference type="GO" id="GO:0006508">
    <property type="term" value="P:proteolysis"/>
    <property type="evidence" value="ECO:0007669"/>
    <property type="project" value="UniProtKB-KW"/>
</dbReference>
<evidence type="ECO:0000313" key="4">
    <source>
        <dbReference type="EMBL" id="RRD06330.1"/>
    </source>
</evidence>
<dbReference type="Pfam" id="PF02517">
    <property type="entry name" value="Rce1-like"/>
    <property type="match status" value="1"/>
</dbReference>
<keyword evidence="2" id="KW-0812">Transmembrane</keyword>